<keyword evidence="5" id="KW-1185">Reference proteome</keyword>
<dbReference type="EMBL" id="CAUJNA010001116">
    <property type="protein sequence ID" value="CAJ1384508.1"/>
    <property type="molecule type" value="Genomic_DNA"/>
</dbReference>
<dbReference type="PROSITE" id="PS50817">
    <property type="entry name" value="INTEIN_N_TER"/>
    <property type="match status" value="1"/>
</dbReference>
<keyword evidence="2" id="KW-0812">Transmembrane</keyword>
<proteinExistence type="predicted"/>
<evidence type="ECO:0000259" key="3">
    <source>
        <dbReference type="SMART" id="SM00306"/>
    </source>
</evidence>
<name>A0AA36IB67_9DINO</name>
<dbReference type="InterPro" id="IPR003587">
    <property type="entry name" value="Hint_dom_N"/>
</dbReference>
<keyword evidence="2" id="KW-1133">Transmembrane helix</keyword>
<evidence type="ECO:0000313" key="4">
    <source>
        <dbReference type="EMBL" id="CAJ1384508.1"/>
    </source>
</evidence>
<dbReference type="InterPro" id="IPR036844">
    <property type="entry name" value="Hint_dom_sf"/>
</dbReference>
<evidence type="ECO:0000256" key="2">
    <source>
        <dbReference type="SAM" id="Phobius"/>
    </source>
</evidence>
<accession>A0AA36IB67</accession>
<comment type="caution">
    <text evidence="4">The sequence shown here is derived from an EMBL/GenBank/DDBJ whole genome shotgun (WGS) entry which is preliminary data.</text>
</comment>
<feature type="compositionally biased region" description="Polar residues" evidence="1">
    <location>
        <begin position="1"/>
        <end position="37"/>
    </location>
</feature>
<evidence type="ECO:0000256" key="1">
    <source>
        <dbReference type="SAM" id="MobiDB-lite"/>
    </source>
</evidence>
<dbReference type="SUPFAM" id="SSF51294">
    <property type="entry name" value="Hedgehog/intein (Hint) domain"/>
    <property type="match status" value="1"/>
</dbReference>
<dbReference type="Proteomes" id="UP001178507">
    <property type="component" value="Unassembled WGS sequence"/>
</dbReference>
<keyword evidence="2" id="KW-0472">Membrane</keyword>
<dbReference type="InterPro" id="IPR006141">
    <property type="entry name" value="Intein_N"/>
</dbReference>
<reference evidence="4" key="1">
    <citation type="submission" date="2023-08" db="EMBL/GenBank/DDBJ databases">
        <authorList>
            <person name="Chen Y."/>
            <person name="Shah S."/>
            <person name="Dougan E. K."/>
            <person name="Thang M."/>
            <person name="Chan C."/>
        </authorList>
    </citation>
    <scope>NUCLEOTIDE SEQUENCE</scope>
</reference>
<feature type="domain" description="Hint" evidence="3">
    <location>
        <begin position="182"/>
        <end position="293"/>
    </location>
</feature>
<dbReference type="CDD" id="cd00081">
    <property type="entry name" value="Hint"/>
    <property type="match status" value="1"/>
</dbReference>
<evidence type="ECO:0000313" key="5">
    <source>
        <dbReference type="Proteomes" id="UP001178507"/>
    </source>
</evidence>
<dbReference type="GO" id="GO:0016539">
    <property type="term" value="P:intein-mediated protein splicing"/>
    <property type="evidence" value="ECO:0007669"/>
    <property type="project" value="InterPro"/>
</dbReference>
<dbReference type="AlphaFoldDB" id="A0AA36IB67"/>
<protein>
    <recommendedName>
        <fullName evidence="3">Hint domain-containing protein</fullName>
    </recommendedName>
</protein>
<feature type="transmembrane region" description="Helical" evidence="2">
    <location>
        <begin position="143"/>
        <end position="167"/>
    </location>
</feature>
<organism evidence="4 5">
    <name type="scientific">Effrenium voratum</name>
    <dbReference type="NCBI Taxonomy" id="2562239"/>
    <lineage>
        <taxon>Eukaryota</taxon>
        <taxon>Sar</taxon>
        <taxon>Alveolata</taxon>
        <taxon>Dinophyceae</taxon>
        <taxon>Suessiales</taxon>
        <taxon>Symbiodiniaceae</taxon>
        <taxon>Effrenium</taxon>
    </lineage>
</organism>
<dbReference type="Gene3D" id="2.170.16.10">
    <property type="entry name" value="Hedgehog/Intein (Hint) domain"/>
    <property type="match status" value="1"/>
</dbReference>
<feature type="transmembrane region" description="Helical" evidence="2">
    <location>
        <begin position="173"/>
        <end position="193"/>
    </location>
</feature>
<dbReference type="SMART" id="SM00306">
    <property type="entry name" value="HintN"/>
    <property type="match status" value="1"/>
</dbReference>
<sequence>MALQAQTETLLAQPSEAPSPSLSNWEVVSEQPASGASASVDGSPVSSEADDLVAHFTQMKLPDAKRWARKFRTAGYCDMDELGEADLAAVFEELQVPSGIRTKMARGMSEFKAGNFATAFPMPAGDLDATAPVKANEINWGRLAVGAGLVVAAGAAVGITAALRVAMAQGTTIAATGIFVAGDCLDGDALIIMSDRSQKKIKNMRAGDQILAFNAGKMKVKQVLKVETGKSSSMRALTLRRATGGEFIIKATAGHPFYTKANGWAVLDPVAGHFDKSKPVAKLAVGEELVLHRGNLAKVVDIGPLLQRQDTFNLHVDGPGTFFAEGILSHSGLPPLTKK</sequence>
<gene>
    <name evidence="4" type="ORF">EVOR1521_LOCUS11372</name>
</gene>
<feature type="region of interest" description="Disordered" evidence="1">
    <location>
        <begin position="1"/>
        <end position="44"/>
    </location>
</feature>